<dbReference type="Pfam" id="PF00240">
    <property type="entry name" value="ubiquitin"/>
    <property type="match status" value="1"/>
</dbReference>
<sequence>MITIIPLFKFYPIYFIPITNENKREFSFKYIHELLCQQLQKEKEEIFLQPFQNYYDKENLTMEQIKGKIISMRFLHKNKYEVKSEHCLTHEQFPITISNETTTKQMKEKISSQLYIPFDDLRLIHRGRDMEDPKNAENYDIKEDSIIHIVFCYVISQHHIYYYLPSQETMIESYQKYFDKNNQLNFKENEPIILVHEYCFPHSQPNSEHLGVRRGISFYCQCLNEKCSLSGSFFLVNPHLSQVNEPYFVKIKPFEFSSQIECPSCGQHNCQIERIFLQDCWVMWHGYKNKNYTYQNWISVPRDCQHIRDRRLQNNYINTVSDFDNLEQWNNLEIVVSFHLQCSLCFQIYFFQFDRYRSEILTCRKCFRTFDKQCYEDFLQTNSIDPKSQFCPFCRSSVTNDFLNLSQRNAGDLRVLCNDGVELQVHYLLFQARLSLDENLSQKLSKERICSVLGKYNSEFVQRFIGWIYSGYEKREITEETSLGEVFGLFWENRDWEQIYESKSGYNGFVSDLRRLYESDETKDFKIIVEESDFWVHKFVLEARSELFREIRRKAFSVLVKWLYFDLCDEDVCRDVREELEDSQEYFQFSKDPLNGESWSYCGFVSSLSEIKRKIF</sequence>
<dbReference type="SUPFAM" id="SSF57850">
    <property type="entry name" value="RING/U-box"/>
    <property type="match status" value="1"/>
</dbReference>
<keyword evidence="1" id="KW-0862">Zinc</keyword>
<evidence type="ECO:0000313" key="6">
    <source>
        <dbReference type="Proteomes" id="UP001149090"/>
    </source>
</evidence>
<dbReference type="PROSITE" id="PS50089">
    <property type="entry name" value="ZF_RING_2"/>
    <property type="match status" value="1"/>
</dbReference>
<protein>
    <submittedName>
        <fullName evidence="5">Ubiquilin</fullName>
    </submittedName>
</protein>
<comment type="caution">
    <text evidence="5">The sequence shown here is derived from an EMBL/GenBank/DDBJ whole genome shotgun (WGS) entry which is preliminary data.</text>
</comment>
<feature type="domain" description="BTB" evidence="4">
    <location>
        <begin position="523"/>
        <end position="551"/>
    </location>
</feature>
<feature type="domain" description="RING-type" evidence="3">
    <location>
        <begin position="342"/>
        <end position="395"/>
    </location>
</feature>
<dbReference type="PROSITE" id="PS50097">
    <property type="entry name" value="BTB"/>
    <property type="match status" value="1"/>
</dbReference>
<proteinExistence type="predicted"/>
<dbReference type="Gene3D" id="3.30.40.10">
    <property type="entry name" value="Zinc/RING finger domain, C3HC4 (zinc finger)"/>
    <property type="match status" value="1"/>
</dbReference>
<dbReference type="EMBL" id="JAPDFW010000059">
    <property type="protein sequence ID" value="KAJ5076823.1"/>
    <property type="molecule type" value="Genomic_DNA"/>
</dbReference>
<organism evidence="5 6">
    <name type="scientific">Anaeramoeba ignava</name>
    <name type="common">Anaerobic marine amoeba</name>
    <dbReference type="NCBI Taxonomy" id="1746090"/>
    <lineage>
        <taxon>Eukaryota</taxon>
        <taxon>Metamonada</taxon>
        <taxon>Anaeramoebidae</taxon>
        <taxon>Anaeramoeba</taxon>
    </lineage>
</organism>
<evidence type="ECO:0000256" key="1">
    <source>
        <dbReference type="PROSITE-ProRule" id="PRU00175"/>
    </source>
</evidence>
<dbReference type="InterPro" id="IPR011333">
    <property type="entry name" value="SKP1/BTB/POZ_sf"/>
</dbReference>
<evidence type="ECO:0000313" key="5">
    <source>
        <dbReference type="EMBL" id="KAJ5076823.1"/>
    </source>
</evidence>
<dbReference type="SUPFAM" id="SSF54695">
    <property type="entry name" value="POZ domain"/>
    <property type="match status" value="1"/>
</dbReference>
<reference evidence="5" key="1">
    <citation type="submission" date="2022-10" db="EMBL/GenBank/DDBJ databases">
        <title>Novel sulphate-reducing endosymbionts in the free-living metamonad Anaeramoeba.</title>
        <authorList>
            <person name="Jerlstrom-Hultqvist J."/>
            <person name="Cepicka I."/>
            <person name="Gallot-Lavallee L."/>
            <person name="Salas-Leiva D."/>
            <person name="Curtis B.A."/>
            <person name="Zahonova K."/>
            <person name="Pipaliya S."/>
            <person name="Dacks J."/>
            <person name="Roger A.J."/>
        </authorList>
    </citation>
    <scope>NUCLEOTIDE SEQUENCE</scope>
    <source>
        <strain evidence="5">BMAN</strain>
    </source>
</reference>
<dbReference type="SUPFAM" id="SSF54236">
    <property type="entry name" value="Ubiquitin-like"/>
    <property type="match status" value="1"/>
</dbReference>
<dbReference type="InterPro" id="IPR013083">
    <property type="entry name" value="Znf_RING/FYVE/PHD"/>
</dbReference>
<dbReference type="InterPro" id="IPR000626">
    <property type="entry name" value="Ubiquitin-like_dom"/>
</dbReference>
<dbReference type="Gene3D" id="3.30.710.10">
    <property type="entry name" value="Potassium Channel Kv1.1, Chain A"/>
    <property type="match status" value="1"/>
</dbReference>
<dbReference type="InterPro" id="IPR001841">
    <property type="entry name" value="Znf_RING"/>
</dbReference>
<evidence type="ECO:0000259" key="2">
    <source>
        <dbReference type="PROSITE" id="PS50053"/>
    </source>
</evidence>
<keyword evidence="6" id="KW-1185">Reference proteome</keyword>
<feature type="domain" description="Ubiquitin-like" evidence="2">
    <location>
        <begin position="82"/>
        <end position="150"/>
    </location>
</feature>
<dbReference type="AlphaFoldDB" id="A0A9Q0LSU2"/>
<dbReference type="PROSITE" id="PS50053">
    <property type="entry name" value="UBIQUITIN_2"/>
    <property type="match status" value="1"/>
</dbReference>
<dbReference type="Proteomes" id="UP001149090">
    <property type="component" value="Unassembled WGS sequence"/>
</dbReference>
<evidence type="ECO:0000259" key="4">
    <source>
        <dbReference type="PROSITE" id="PS50097"/>
    </source>
</evidence>
<name>A0A9Q0LSU2_ANAIG</name>
<evidence type="ECO:0000259" key="3">
    <source>
        <dbReference type="PROSITE" id="PS50089"/>
    </source>
</evidence>
<dbReference type="Pfam" id="PF00651">
    <property type="entry name" value="BTB"/>
    <property type="match status" value="1"/>
</dbReference>
<keyword evidence="1" id="KW-0479">Metal-binding</keyword>
<dbReference type="OrthoDB" id="419317at2759"/>
<dbReference type="InterPro" id="IPR029071">
    <property type="entry name" value="Ubiquitin-like_domsf"/>
</dbReference>
<dbReference type="Gene3D" id="3.10.20.90">
    <property type="entry name" value="Phosphatidylinositol 3-kinase Catalytic Subunit, Chain A, domain 1"/>
    <property type="match status" value="1"/>
</dbReference>
<gene>
    <name evidence="5" type="ORF">M0811_00140</name>
</gene>
<dbReference type="InterPro" id="IPR000210">
    <property type="entry name" value="BTB/POZ_dom"/>
</dbReference>
<accession>A0A9Q0LSU2</accession>
<keyword evidence="1" id="KW-0863">Zinc-finger</keyword>
<dbReference type="GO" id="GO:0008270">
    <property type="term" value="F:zinc ion binding"/>
    <property type="evidence" value="ECO:0007669"/>
    <property type="project" value="UniProtKB-KW"/>
</dbReference>
<dbReference type="CDD" id="cd17039">
    <property type="entry name" value="Ubl_ubiquitin_like"/>
    <property type="match status" value="1"/>
</dbReference>